<feature type="transmembrane region" description="Helical" evidence="1">
    <location>
        <begin position="222"/>
        <end position="242"/>
    </location>
</feature>
<evidence type="ECO:0000313" key="2">
    <source>
        <dbReference type="EMBL" id="SVA50225.1"/>
    </source>
</evidence>
<keyword evidence="1" id="KW-1133">Transmembrane helix</keyword>
<dbReference type="InterPro" id="IPR010295">
    <property type="entry name" value="DUF898"/>
</dbReference>
<organism evidence="2">
    <name type="scientific">marine metagenome</name>
    <dbReference type="NCBI Taxonomy" id="408172"/>
    <lineage>
        <taxon>unclassified sequences</taxon>
        <taxon>metagenomes</taxon>
        <taxon>ecological metagenomes</taxon>
    </lineage>
</organism>
<sequence>MSDYKLNNSDSAGNEASSVSVSDAEETFLEGSWQLKFEGKGSELFGIFIDNFFLNLLTLGIYYPWAKAKQLRYYYSSTSINSSDFQFSGTGKEMFFGLAKALAVLFFLNFAYETFMAGMVMDWMLLMGGMLYFLFFWLLIVIASVGAKRYRMSRTSWRGIRFRFEGTFKETSMLIAKGWLMSILTLGLYYPYYRNRFQAYWTSRSSFGNIAFNYDGQGNEVFSIWIKGILISILTFGIYMFWLKANLQRYFWNRTSYSDTRIVSNLYGGIWLKESLIYILLVIITFGFGMAWATVRYKRFYLGTFSLEGKIDLAAVKQSEAKLTGATGEGMADFFDVEM</sequence>
<feature type="transmembrane region" description="Helical" evidence="1">
    <location>
        <begin position="94"/>
        <end position="112"/>
    </location>
</feature>
<dbReference type="Pfam" id="PF05987">
    <property type="entry name" value="DUF898"/>
    <property type="match status" value="2"/>
</dbReference>
<feature type="transmembrane region" description="Helical" evidence="1">
    <location>
        <begin position="44"/>
        <end position="65"/>
    </location>
</feature>
<gene>
    <name evidence="2" type="ORF">METZ01_LOCUS103079</name>
</gene>
<keyword evidence="1" id="KW-0472">Membrane</keyword>
<proteinExistence type="predicted"/>
<keyword evidence="1" id="KW-0812">Transmembrane</keyword>
<feature type="transmembrane region" description="Helical" evidence="1">
    <location>
        <begin position="276"/>
        <end position="295"/>
    </location>
</feature>
<accession>A0A381WCK6</accession>
<reference evidence="2" key="1">
    <citation type="submission" date="2018-05" db="EMBL/GenBank/DDBJ databases">
        <authorList>
            <person name="Lanie J.A."/>
            <person name="Ng W.-L."/>
            <person name="Kazmierczak K.M."/>
            <person name="Andrzejewski T.M."/>
            <person name="Davidsen T.M."/>
            <person name="Wayne K.J."/>
            <person name="Tettelin H."/>
            <person name="Glass J.I."/>
            <person name="Rusch D."/>
            <person name="Podicherti R."/>
            <person name="Tsui H.-C.T."/>
            <person name="Winkler M.E."/>
        </authorList>
    </citation>
    <scope>NUCLEOTIDE SEQUENCE</scope>
</reference>
<name>A0A381WCK6_9ZZZZ</name>
<feature type="transmembrane region" description="Helical" evidence="1">
    <location>
        <begin position="124"/>
        <end position="150"/>
    </location>
</feature>
<evidence type="ECO:0000256" key="1">
    <source>
        <dbReference type="SAM" id="Phobius"/>
    </source>
</evidence>
<protein>
    <recommendedName>
        <fullName evidence="3">DUF898 domain-containing protein</fullName>
    </recommendedName>
</protein>
<dbReference type="EMBL" id="UINC01011373">
    <property type="protein sequence ID" value="SVA50225.1"/>
    <property type="molecule type" value="Genomic_DNA"/>
</dbReference>
<feature type="transmembrane region" description="Helical" evidence="1">
    <location>
        <begin position="171"/>
        <end position="192"/>
    </location>
</feature>
<evidence type="ECO:0008006" key="3">
    <source>
        <dbReference type="Google" id="ProtNLM"/>
    </source>
</evidence>
<dbReference type="AlphaFoldDB" id="A0A381WCK6"/>